<geneLocation type="plasmid" evidence="3">
    <name>pbm151</name>
</geneLocation>
<dbReference type="OrthoDB" id="7756347at2"/>
<dbReference type="KEGG" id="paro:CUV01_18765"/>
<feature type="transmembrane region" description="Helical" evidence="1">
    <location>
        <begin position="326"/>
        <end position="351"/>
    </location>
</feature>
<feature type="transmembrane region" description="Helical" evidence="1">
    <location>
        <begin position="268"/>
        <end position="286"/>
    </location>
</feature>
<keyword evidence="1" id="KW-1133">Transmembrane helix</keyword>
<gene>
    <name evidence="2" type="ORF">CUV01_18765</name>
</gene>
<evidence type="ECO:0008006" key="4">
    <source>
        <dbReference type="Google" id="ProtNLM"/>
    </source>
</evidence>
<keyword evidence="2" id="KW-0614">Plasmid</keyword>
<dbReference type="EMBL" id="CP025409">
    <property type="protein sequence ID" value="AUH35662.1"/>
    <property type="molecule type" value="Genomic_DNA"/>
</dbReference>
<proteinExistence type="predicted"/>
<dbReference type="AlphaFoldDB" id="A0A2K9F5L3"/>
<feature type="transmembrane region" description="Helical" evidence="1">
    <location>
        <begin position="214"/>
        <end position="236"/>
    </location>
</feature>
<organism evidence="2 3">
    <name type="scientific">Paracoccus tegillarcae</name>
    <dbReference type="NCBI Taxonomy" id="1529068"/>
    <lineage>
        <taxon>Bacteria</taxon>
        <taxon>Pseudomonadati</taxon>
        <taxon>Pseudomonadota</taxon>
        <taxon>Alphaproteobacteria</taxon>
        <taxon>Rhodobacterales</taxon>
        <taxon>Paracoccaceae</taxon>
        <taxon>Paracoccus</taxon>
    </lineage>
</organism>
<dbReference type="Proteomes" id="UP000233742">
    <property type="component" value="Plasmid pBM151"/>
</dbReference>
<keyword evidence="3" id="KW-1185">Reference proteome</keyword>
<protein>
    <recommendedName>
        <fullName evidence="4">Transmembrane protein</fullName>
    </recommendedName>
</protein>
<reference evidence="2 3" key="1">
    <citation type="submission" date="2017-12" db="EMBL/GenBank/DDBJ databases">
        <authorList>
            <person name="Hurst M.R.H."/>
        </authorList>
    </citation>
    <scope>NUCLEOTIDE SEQUENCE [LARGE SCALE GENOMIC DNA]</scope>
    <source>
        <strain evidence="2 3">BM15</strain>
        <plasmid evidence="3">Plasmid pbm151</plasmid>
    </source>
</reference>
<evidence type="ECO:0000313" key="3">
    <source>
        <dbReference type="Proteomes" id="UP000233742"/>
    </source>
</evidence>
<dbReference type="InterPro" id="IPR058114">
    <property type="entry name" value="RcgA-like"/>
</dbReference>
<feature type="transmembrane region" description="Helical" evidence="1">
    <location>
        <begin position="174"/>
        <end position="194"/>
    </location>
</feature>
<feature type="transmembrane region" description="Helical" evidence="1">
    <location>
        <begin position="372"/>
        <end position="392"/>
    </location>
</feature>
<sequence>MLKNGKIFLPPPQDGSDIKEILRRVVSSGAGRNVGEDGFPPGSWSPELLAEAISQLDSNGVGVDLRTVQHWFQDNEKGISQANIRWLARVLGCDDPNATSEWQIALGAAQSRLAARRRKQRTESEGVVNDQTSEVDESIVDHAQRTNRDGRSLSLAVRTEAIFSKGSPLDLPSAVFGGAVALGFLSYLLGIHSIRYDLGDGALKEVGFLWAPNWTLLFMVLMPLSFTVASNCIALWKQYRQSLDAEDAGLRVNKSWSDSYSAFNHTHWIVLIICLVFAGVIQWIAIRLRPILSGEGHYAPDWGNFSNIRPDLISAPTEVLFTGLAYLYMAVFFYLFFSSLILVFAITHDYAEITSQSGEIVNKRCNFDCRSIAYKIFTASFRCTCLGLLIAICMKLQSTYTATGRGNIIVWMFDDALSGLSQPLGPGTSVAYSLPTHYSSLIVALSSLVVFISGTLNLEGAKLFHRTLGKMTFVVAILCCAYLLIGSFVGFSILLFVSVLLALCGILRPGFDRDDFVDAEG</sequence>
<name>A0A2K9F5L3_9RHOB</name>
<keyword evidence="1" id="KW-0472">Membrane</keyword>
<evidence type="ECO:0000313" key="2">
    <source>
        <dbReference type="EMBL" id="AUH35662.1"/>
    </source>
</evidence>
<keyword evidence="1" id="KW-0812">Transmembrane</keyword>
<feature type="transmembrane region" description="Helical" evidence="1">
    <location>
        <begin position="438"/>
        <end position="456"/>
    </location>
</feature>
<accession>A0A2K9F5L3</accession>
<dbReference type="NCBIfam" id="NF047336">
    <property type="entry name" value="conj_memb_RcgA"/>
    <property type="match status" value="1"/>
</dbReference>
<dbReference type="RefSeq" id="WP_101462313.1">
    <property type="nucleotide sequence ID" value="NZ_CP025409.1"/>
</dbReference>
<evidence type="ECO:0000256" key="1">
    <source>
        <dbReference type="SAM" id="Phobius"/>
    </source>
</evidence>
<feature type="transmembrane region" description="Helical" evidence="1">
    <location>
        <begin position="468"/>
        <end position="485"/>
    </location>
</feature>